<dbReference type="EMBL" id="NAJQ01000002">
    <property type="protein sequence ID" value="TKA83856.1"/>
    <property type="molecule type" value="Genomic_DNA"/>
</dbReference>
<reference evidence="3 4" key="1">
    <citation type="submission" date="2017-03" db="EMBL/GenBank/DDBJ databases">
        <title>Genomes of endolithic fungi from Antarctica.</title>
        <authorList>
            <person name="Coleine C."/>
            <person name="Masonjones S."/>
            <person name="Stajich J.E."/>
        </authorList>
    </citation>
    <scope>NUCLEOTIDE SEQUENCE [LARGE SCALE GENOMIC DNA]</scope>
    <source>
        <strain evidence="3 4">CCFEE 5184</strain>
    </source>
</reference>
<feature type="transmembrane region" description="Helical" evidence="2">
    <location>
        <begin position="109"/>
        <end position="126"/>
    </location>
</feature>
<feature type="transmembrane region" description="Helical" evidence="2">
    <location>
        <begin position="468"/>
        <end position="491"/>
    </location>
</feature>
<feature type="transmembrane region" description="Helical" evidence="2">
    <location>
        <begin position="207"/>
        <end position="227"/>
    </location>
</feature>
<dbReference type="STRING" id="329884.A0A4U0Y4R6"/>
<dbReference type="InterPro" id="IPR021840">
    <property type="entry name" value="DUF3433"/>
</dbReference>
<feature type="transmembrane region" description="Helical" evidence="2">
    <location>
        <begin position="72"/>
        <end position="89"/>
    </location>
</feature>
<dbReference type="AlphaFoldDB" id="A0A4U0Y4R6"/>
<feature type="region of interest" description="Disordered" evidence="1">
    <location>
        <begin position="579"/>
        <end position="615"/>
    </location>
</feature>
<feature type="transmembrane region" description="Helical" evidence="2">
    <location>
        <begin position="138"/>
        <end position="158"/>
    </location>
</feature>
<evidence type="ECO:0000313" key="4">
    <source>
        <dbReference type="Proteomes" id="UP000309340"/>
    </source>
</evidence>
<organism evidence="3 4">
    <name type="scientific">Friedmanniomyces simplex</name>
    <dbReference type="NCBI Taxonomy" id="329884"/>
    <lineage>
        <taxon>Eukaryota</taxon>
        <taxon>Fungi</taxon>
        <taxon>Dikarya</taxon>
        <taxon>Ascomycota</taxon>
        <taxon>Pezizomycotina</taxon>
        <taxon>Dothideomycetes</taxon>
        <taxon>Dothideomycetidae</taxon>
        <taxon>Mycosphaerellales</taxon>
        <taxon>Teratosphaeriaceae</taxon>
        <taxon>Friedmanniomyces</taxon>
    </lineage>
</organism>
<evidence type="ECO:0000256" key="1">
    <source>
        <dbReference type="SAM" id="MobiDB-lite"/>
    </source>
</evidence>
<feature type="transmembrane region" description="Helical" evidence="2">
    <location>
        <begin position="170"/>
        <end position="195"/>
    </location>
</feature>
<dbReference type="OrthoDB" id="3945559at2759"/>
<name>A0A4U0Y4R6_9PEZI</name>
<sequence>MTSQEPQYEAIAPPPGYRKLTYFPLMLSPKVTLFLAALYFVLMGGAIVLYLLANERTAYPVQNVNLYLAARYGPAVIAIITSSLFKSTIQELRRMLPYINMADRRRGRAIGPGSYSVGALYWPLLYGPNTPGTWIIRFFMPFTTALIASKTLLINVVEQNNTWLVVIHRGVAVLLAAYYALSGGLTLLLTCWLWGRETGLREDWDPRSLADIIALFYWSNLDASFVSGSPRDRHYLRGTRFRLGYWKRGRDEIVYGIRVISETASTGNEIPSRKKGPNAYVYTPLMSRIMLIFWASAAFVVLLLLLYAAAAGYVSNGFAVQDFLVHGLNSSAGHLNASLSLGGDIVAGLEWISRAEANALLATSTYLRALPIWFLTAAFEYSIALDAHFRYMQPLYNMRRGPCLAEDSILLGYLNMSPLEVTREAFQRSHWKVFYYSILSAVSTTLILVPVGTLALTHTGDNLIIGQFSWPFYIGSVVIISIYIVSCLFAWPPDRRRAPRQTTSLIDIWTMFRNSRLCQQTEFGRCESYWGPEHLASTIQLRRDQYLLGICHGEDGKDSLGFDVCFDGETGQPTAYVDKVAPKSSRRKNVNGAKQRNEAEVEEGFELEEGLQRRR</sequence>
<dbReference type="PANTHER" id="PTHR37544:SF3">
    <property type="entry name" value="SPRAY"/>
    <property type="match status" value="1"/>
</dbReference>
<feature type="transmembrane region" description="Helical" evidence="2">
    <location>
        <begin position="433"/>
        <end position="456"/>
    </location>
</feature>
<evidence type="ECO:0000313" key="3">
    <source>
        <dbReference type="EMBL" id="TKA83856.1"/>
    </source>
</evidence>
<keyword evidence="2" id="KW-1133">Transmembrane helix</keyword>
<evidence type="ECO:0000256" key="2">
    <source>
        <dbReference type="SAM" id="Phobius"/>
    </source>
</evidence>
<keyword evidence="2" id="KW-0812">Transmembrane</keyword>
<feature type="compositionally biased region" description="Acidic residues" evidence="1">
    <location>
        <begin position="600"/>
        <end position="609"/>
    </location>
</feature>
<protein>
    <submittedName>
        <fullName evidence="3">Uncharacterized protein</fullName>
    </submittedName>
</protein>
<feature type="transmembrane region" description="Helical" evidence="2">
    <location>
        <begin position="370"/>
        <end position="389"/>
    </location>
</feature>
<dbReference type="Proteomes" id="UP000309340">
    <property type="component" value="Unassembled WGS sequence"/>
</dbReference>
<keyword evidence="2" id="KW-0472">Membrane</keyword>
<gene>
    <name evidence="3" type="ORF">B0A55_00161</name>
</gene>
<keyword evidence="4" id="KW-1185">Reference proteome</keyword>
<feature type="transmembrane region" description="Helical" evidence="2">
    <location>
        <begin position="31"/>
        <end position="52"/>
    </location>
</feature>
<feature type="transmembrane region" description="Helical" evidence="2">
    <location>
        <begin position="291"/>
        <end position="314"/>
    </location>
</feature>
<dbReference type="Pfam" id="PF11915">
    <property type="entry name" value="DUF3433"/>
    <property type="match status" value="1"/>
</dbReference>
<accession>A0A4U0Y4R6</accession>
<comment type="caution">
    <text evidence="3">The sequence shown here is derived from an EMBL/GenBank/DDBJ whole genome shotgun (WGS) entry which is preliminary data.</text>
</comment>
<dbReference type="PANTHER" id="PTHR37544">
    <property type="entry name" value="SPRAY-RELATED"/>
    <property type="match status" value="1"/>
</dbReference>
<proteinExistence type="predicted"/>